<feature type="domain" description="Cation efflux protein cytoplasmic" evidence="9">
    <location>
        <begin position="221"/>
        <end position="292"/>
    </location>
</feature>
<gene>
    <name evidence="10" type="ORF">AUJ27_03735</name>
</gene>
<dbReference type="FunFam" id="1.20.1510.10:FF:000006">
    <property type="entry name" value="Divalent cation efflux transporter"/>
    <property type="match status" value="1"/>
</dbReference>
<dbReference type="InterPro" id="IPR027470">
    <property type="entry name" value="Cation_efflux_CTD"/>
</dbReference>
<dbReference type="InterPro" id="IPR058533">
    <property type="entry name" value="Cation_efflux_TM"/>
</dbReference>
<dbReference type="Gene3D" id="1.20.1510.10">
    <property type="entry name" value="Cation efflux protein transmembrane domain"/>
    <property type="match status" value="1"/>
</dbReference>
<dbReference type="Proteomes" id="UP000183192">
    <property type="component" value="Unassembled WGS sequence"/>
</dbReference>
<evidence type="ECO:0000259" key="8">
    <source>
        <dbReference type="Pfam" id="PF01545"/>
    </source>
</evidence>
<dbReference type="EMBL" id="MNUU01000072">
    <property type="protein sequence ID" value="OIO06710.1"/>
    <property type="molecule type" value="Genomic_DNA"/>
</dbReference>
<comment type="similarity">
    <text evidence="2">Belongs to the cation diffusion facilitator (CDF) transporter (TC 2.A.4) family.</text>
</comment>
<evidence type="ECO:0000313" key="11">
    <source>
        <dbReference type="Proteomes" id="UP000183192"/>
    </source>
</evidence>
<dbReference type="InterPro" id="IPR002524">
    <property type="entry name" value="Cation_efflux"/>
</dbReference>
<dbReference type="InterPro" id="IPR050291">
    <property type="entry name" value="CDF_Transporter"/>
</dbReference>
<evidence type="ECO:0000256" key="7">
    <source>
        <dbReference type="SAM" id="Phobius"/>
    </source>
</evidence>
<evidence type="ECO:0000256" key="4">
    <source>
        <dbReference type="ARBA" id="ARBA00022692"/>
    </source>
</evidence>
<keyword evidence="5 7" id="KW-1133">Transmembrane helix</keyword>
<dbReference type="SUPFAM" id="SSF161111">
    <property type="entry name" value="Cation efflux protein transmembrane domain-like"/>
    <property type="match status" value="1"/>
</dbReference>
<keyword evidence="6 7" id="KW-0472">Membrane</keyword>
<feature type="transmembrane region" description="Helical" evidence="7">
    <location>
        <begin position="115"/>
        <end position="136"/>
    </location>
</feature>
<feature type="transmembrane region" description="Helical" evidence="7">
    <location>
        <begin position="183"/>
        <end position="200"/>
    </location>
</feature>
<feature type="domain" description="Cation efflux protein transmembrane" evidence="8">
    <location>
        <begin position="25"/>
        <end position="215"/>
    </location>
</feature>
<comment type="subcellular location">
    <subcellularLocation>
        <location evidence="1">Membrane</location>
        <topology evidence="1">Multi-pass membrane protein</topology>
    </subcellularLocation>
</comment>
<dbReference type="GO" id="GO:0016020">
    <property type="term" value="C:membrane"/>
    <property type="evidence" value="ECO:0007669"/>
    <property type="project" value="UniProtKB-SubCell"/>
</dbReference>
<evidence type="ECO:0000256" key="3">
    <source>
        <dbReference type="ARBA" id="ARBA00022448"/>
    </source>
</evidence>
<comment type="caution">
    <text evidence="10">The sequence shown here is derived from an EMBL/GenBank/DDBJ whole genome shotgun (WGS) entry which is preliminary data.</text>
</comment>
<organism evidence="10 11">
    <name type="scientific">Candidatus Falkowbacteria bacterium CG1_02_37_44</name>
    <dbReference type="NCBI Taxonomy" id="1805146"/>
    <lineage>
        <taxon>Bacteria</taxon>
        <taxon>Candidatus Falkowiibacteriota</taxon>
    </lineage>
</organism>
<dbReference type="InterPro" id="IPR027469">
    <property type="entry name" value="Cation_efflux_TMD_sf"/>
</dbReference>
<feature type="transmembrane region" description="Helical" evidence="7">
    <location>
        <begin position="49"/>
        <end position="70"/>
    </location>
</feature>
<dbReference type="InterPro" id="IPR036837">
    <property type="entry name" value="Cation_efflux_CTD_sf"/>
</dbReference>
<evidence type="ECO:0000256" key="2">
    <source>
        <dbReference type="ARBA" id="ARBA00008114"/>
    </source>
</evidence>
<sequence length="366" mass="39787">MKISNPVRDKSLSGANGVKGKIAAAAILANIILAGSKIIVGVFLNSAAILAGGIDSFVDIFSSVISYVGIKMSGKPADEKHPYGHYKFEVLGGFIITIIILVTGMGIIYDAYRNFFEPAVIAINYLAFGVMIFSVLANEAMSRLKIYYGKKEGSVSLLSDGVHSRIDVYTSLAILIGLFLTKYWIYADAVLALLIGVYIIKEAFLIGKEAADSLLDVSAGEEIESKIKSIVKEENIEISSLKTQKKGPATTANLEINFPNNLKVEEAARISNGLREKLVKEIESLRYVVIQIASHEIESNFYKPSFGKSFGWQRRGRFKGEVEEAAGKGPAGHCVCSKCGYKTPHQKGVPCSSLKCPTCDINLKRE</sequence>
<dbReference type="NCBIfam" id="TIGR01297">
    <property type="entry name" value="CDF"/>
    <property type="match status" value="1"/>
</dbReference>
<dbReference type="PANTHER" id="PTHR43840:SF15">
    <property type="entry name" value="MITOCHONDRIAL METAL TRANSPORTER 1-RELATED"/>
    <property type="match status" value="1"/>
</dbReference>
<dbReference type="SUPFAM" id="SSF160240">
    <property type="entry name" value="Cation efflux protein cytoplasmic domain-like"/>
    <property type="match status" value="1"/>
</dbReference>
<accession>A0A1J4T897</accession>
<dbReference type="Pfam" id="PF16916">
    <property type="entry name" value="ZT_dimer"/>
    <property type="match status" value="1"/>
</dbReference>
<evidence type="ECO:0000256" key="5">
    <source>
        <dbReference type="ARBA" id="ARBA00022989"/>
    </source>
</evidence>
<dbReference type="GO" id="GO:0008324">
    <property type="term" value="F:monoatomic cation transmembrane transporter activity"/>
    <property type="evidence" value="ECO:0007669"/>
    <property type="project" value="InterPro"/>
</dbReference>
<dbReference type="PANTHER" id="PTHR43840">
    <property type="entry name" value="MITOCHONDRIAL METAL TRANSPORTER 1-RELATED"/>
    <property type="match status" value="1"/>
</dbReference>
<evidence type="ECO:0000313" key="10">
    <source>
        <dbReference type="EMBL" id="OIO06710.1"/>
    </source>
</evidence>
<feature type="transmembrane region" description="Helical" evidence="7">
    <location>
        <begin position="21"/>
        <end position="43"/>
    </location>
</feature>
<name>A0A1J4T897_9BACT</name>
<keyword evidence="3" id="KW-0813">Transport</keyword>
<dbReference type="STRING" id="1805146.AUJ27_03735"/>
<evidence type="ECO:0000259" key="9">
    <source>
        <dbReference type="Pfam" id="PF16916"/>
    </source>
</evidence>
<dbReference type="Gene3D" id="3.30.70.1350">
    <property type="entry name" value="Cation efflux protein, cytoplasmic domain"/>
    <property type="match status" value="1"/>
</dbReference>
<reference evidence="10 11" key="1">
    <citation type="journal article" date="2016" name="Environ. Microbiol.">
        <title>Genomic resolution of a cold subsurface aquifer community provides metabolic insights for novel microbes adapted to high CO concentrations.</title>
        <authorList>
            <person name="Probst A.J."/>
            <person name="Castelle C.J."/>
            <person name="Singh A."/>
            <person name="Brown C.T."/>
            <person name="Anantharaman K."/>
            <person name="Sharon I."/>
            <person name="Hug L.A."/>
            <person name="Burstein D."/>
            <person name="Emerson J.B."/>
            <person name="Thomas B.C."/>
            <person name="Banfield J.F."/>
        </authorList>
    </citation>
    <scope>NUCLEOTIDE SEQUENCE [LARGE SCALE GENOMIC DNA]</scope>
    <source>
        <strain evidence="10">CG1_02_37_44</strain>
    </source>
</reference>
<evidence type="ECO:0000256" key="1">
    <source>
        <dbReference type="ARBA" id="ARBA00004141"/>
    </source>
</evidence>
<dbReference type="AlphaFoldDB" id="A0A1J4T897"/>
<dbReference type="Pfam" id="PF01545">
    <property type="entry name" value="Cation_efflux"/>
    <property type="match status" value="1"/>
</dbReference>
<evidence type="ECO:0000256" key="6">
    <source>
        <dbReference type="ARBA" id="ARBA00023136"/>
    </source>
</evidence>
<feature type="transmembrane region" description="Helical" evidence="7">
    <location>
        <begin position="90"/>
        <end position="109"/>
    </location>
</feature>
<protein>
    <submittedName>
        <fullName evidence="10">Uncharacterized protein</fullName>
    </submittedName>
</protein>
<keyword evidence="4 7" id="KW-0812">Transmembrane</keyword>
<proteinExistence type="inferred from homology"/>